<gene>
    <name evidence="1" type="ORF">ACFQL7_24630</name>
</gene>
<dbReference type="CDD" id="cd00090">
    <property type="entry name" value="HTH_ARSR"/>
    <property type="match status" value="1"/>
</dbReference>
<dbReference type="RefSeq" id="WP_264556678.1">
    <property type="nucleotide sequence ID" value="NZ_CP109981.1"/>
</dbReference>
<proteinExistence type="predicted"/>
<name>A0ABD5YTY8_9EURY</name>
<dbReference type="GeneID" id="76202377"/>
<dbReference type="EMBL" id="JBHTAX010000005">
    <property type="protein sequence ID" value="MFC7192678.1"/>
    <property type="molecule type" value="Genomic_DNA"/>
</dbReference>
<dbReference type="AlphaFoldDB" id="A0ABD5YTY8"/>
<reference evidence="1 2" key="1">
    <citation type="journal article" date="2019" name="Int. J. Syst. Evol. Microbiol.">
        <title>The Global Catalogue of Microorganisms (GCM) 10K type strain sequencing project: providing services to taxonomists for standard genome sequencing and annotation.</title>
        <authorList>
            <consortium name="The Broad Institute Genomics Platform"/>
            <consortium name="The Broad Institute Genome Sequencing Center for Infectious Disease"/>
            <person name="Wu L."/>
            <person name="Ma J."/>
        </authorList>
    </citation>
    <scope>NUCLEOTIDE SEQUENCE [LARGE SCALE GENOMIC DNA]</scope>
    <source>
        <strain evidence="1 2">RDMS1</strain>
    </source>
</reference>
<dbReference type="InterPro" id="IPR011991">
    <property type="entry name" value="ArsR-like_HTH"/>
</dbReference>
<dbReference type="InterPro" id="IPR036388">
    <property type="entry name" value="WH-like_DNA-bd_sf"/>
</dbReference>
<evidence type="ECO:0000313" key="2">
    <source>
        <dbReference type="Proteomes" id="UP001596417"/>
    </source>
</evidence>
<comment type="caution">
    <text evidence="1">The sequence shown here is derived from an EMBL/GenBank/DDBJ whole genome shotgun (WGS) entry which is preliminary data.</text>
</comment>
<dbReference type="SUPFAM" id="SSF46785">
    <property type="entry name" value="Winged helix' DNA-binding domain"/>
    <property type="match status" value="1"/>
</dbReference>
<protein>
    <submittedName>
        <fullName evidence="1">Helix-turn-helix domain-containing protein</fullName>
    </submittedName>
</protein>
<organism evidence="1 2">
    <name type="scientific">Halocatena marina</name>
    <dbReference type="NCBI Taxonomy" id="2934937"/>
    <lineage>
        <taxon>Archaea</taxon>
        <taxon>Methanobacteriati</taxon>
        <taxon>Methanobacteriota</taxon>
        <taxon>Stenosarchaea group</taxon>
        <taxon>Halobacteria</taxon>
        <taxon>Halobacteriales</taxon>
        <taxon>Natronomonadaceae</taxon>
        <taxon>Halocatena</taxon>
    </lineage>
</organism>
<evidence type="ECO:0000313" key="1">
    <source>
        <dbReference type="EMBL" id="MFC7192678.1"/>
    </source>
</evidence>
<dbReference type="Proteomes" id="UP001596417">
    <property type="component" value="Unassembled WGS sequence"/>
</dbReference>
<dbReference type="Gene3D" id="1.10.10.10">
    <property type="entry name" value="Winged helix-like DNA-binding domain superfamily/Winged helix DNA-binding domain"/>
    <property type="match status" value="1"/>
</dbReference>
<dbReference type="InterPro" id="IPR036390">
    <property type="entry name" value="WH_DNA-bd_sf"/>
</dbReference>
<dbReference type="Pfam" id="PF12840">
    <property type="entry name" value="HTH_20"/>
    <property type="match status" value="1"/>
</dbReference>
<accession>A0ABD5YTY8</accession>
<keyword evidence="2" id="KW-1185">Reference proteome</keyword>
<sequence>MADDTAPPSLQTVLDALDDPECRALLQSLTETPKQSVAALADSCALPRTSTYRKVNRLVDAGLIRSTTKVREDGHHTTVYVVSFEGMFIGLDDDGFTINVAHVESADERLARFWDTMRDAR</sequence>